<accession>A0A841AQG5</accession>
<dbReference type="AlphaFoldDB" id="A0A841AQG5"/>
<organism evidence="2 3">
    <name type="scientific">Amycolatopsis umgeniensis</name>
    <dbReference type="NCBI Taxonomy" id="336628"/>
    <lineage>
        <taxon>Bacteria</taxon>
        <taxon>Bacillati</taxon>
        <taxon>Actinomycetota</taxon>
        <taxon>Actinomycetes</taxon>
        <taxon>Pseudonocardiales</taxon>
        <taxon>Pseudonocardiaceae</taxon>
        <taxon>Amycolatopsis</taxon>
    </lineage>
</organism>
<sequence>MRMLTPTRGPARRLRGGAVGVLTGILATGAHLGTSGRVPDLGVVVLLVALLSWVAYAFAGRQRGPLAILCLVAGGQVAMHVSLAFLTWESHSHHAETPDNGLLMTAGHAAATLVVVTVLAGAERVLFALTTLIASVLPRRLTPRPATAPLRIHVPLAVKYPATEALLRDVLSRRGPPVSFA</sequence>
<evidence type="ECO:0000313" key="3">
    <source>
        <dbReference type="Proteomes" id="UP000580861"/>
    </source>
</evidence>
<name>A0A841AQG5_9PSEU</name>
<feature type="transmembrane region" description="Helical" evidence="1">
    <location>
        <begin position="66"/>
        <end position="88"/>
    </location>
</feature>
<feature type="transmembrane region" description="Helical" evidence="1">
    <location>
        <begin position="42"/>
        <end position="59"/>
    </location>
</feature>
<keyword evidence="1" id="KW-1133">Transmembrane helix</keyword>
<evidence type="ECO:0000256" key="1">
    <source>
        <dbReference type="SAM" id="Phobius"/>
    </source>
</evidence>
<feature type="transmembrane region" description="Helical" evidence="1">
    <location>
        <begin position="108"/>
        <end position="134"/>
    </location>
</feature>
<keyword evidence="1" id="KW-0472">Membrane</keyword>
<protein>
    <submittedName>
        <fullName evidence="2">Drug/metabolite transporter (DMT)-like permease</fullName>
    </submittedName>
</protein>
<keyword evidence="3" id="KW-1185">Reference proteome</keyword>
<comment type="caution">
    <text evidence="2">The sequence shown here is derived from an EMBL/GenBank/DDBJ whole genome shotgun (WGS) entry which is preliminary data.</text>
</comment>
<gene>
    <name evidence="2" type="ORF">HDA45_000213</name>
</gene>
<proteinExistence type="predicted"/>
<reference evidence="2 3" key="1">
    <citation type="submission" date="2020-08" db="EMBL/GenBank/DDBJ databases">
        <title>Sequencing the genomes of 1000 actinobacteria strains.</title>
        <authorList>
            <person name="Klenk H.-P."/>
        </authorList>
    </citation>
    <scope>NUCLEOTIDE SEQUENCE [LARGE SCALE GENOMIC DNA]</scope>
    <source>
        <strain evidence="2 3">DSM 45272</strain>
    </source>
</reference>
<evidence type="ECO:0000313" key="2">
    <source>
        <dbReference type="EMBL" id="MBB5850126.1"/>
    </source>
</evidence>
<keyword evidence="1" id="KW-0812">Transmembrane</keyword>
<dbReference type="Proteomes" id="UP000580861">
    <property type="component" value="Unassembled WGS sequence"/>
</dbReference>
<dbReference type="EMBL" id="JACHMX010000001">
    <property type="protein sequence ID" value="MBB5850126.1"/>
    <property type="molecule type" value="Genomic_DNA"/>
</dbReference>